<feature type="non-terminal residue" evidence="1">
    <location>
        <position position="96"/>
    </location>
</feature>
<organism evidence="1 2">
    <name type="scientific">Datura stramonium</name>
    <name type="common">Jimsonweed</name>
    <name type="synonym">Common thornapple</name>
    <dbReference type="NCBI Taxonomy" id="4076"/>
    <lineage>
        <taxon>Eukaryota</taxon>
        <taxon>Viridiplantae</taxon>
        <taxon>Streptophyta</taxon>
        <taxon>Embryophyta</taxon>
        <taxon>Tracheophyta</taxon>
        <taxon>Spermatophyta</taxon>
        <taxon>Magnoliopsida</taxon>
        <taxon>eudicotyledons</taxon>
        <taxon>Gunneridae</taxon>
        <taxon>Pentapetalae</taxon>
        <taxon>asterids</taxon>
        <taxon>lamiids</taxon>
        <taxon>Solanales</taxon>
        <taxon>Solanaceae</taxon>
        <taxon>Solanoideae</taxon>
        <taxon>Datureae</taxon>
        <taxon>Datura</taxon>
    </lineage>
</organism>
<sequence>MENAVTQINLPLEEMIEAQRIKDAHLAKEARLAETARRAEATNVFAALVKRNRKTPPHHHERNVVQNMLYEGEFEKEEVDYTGAIVPPPCQLTLNS</sequence>
<comment type="caution">
    <text evidence="1">The sequence shown here is derived from an EMBL/GenBank/DDBJ whole genome shotgun (WGS) entry which is preliminary data.</text>
</comment>
<proteinExistence type="predicted"/>
<dbReference type="EMBL" id="JACEIK010000806">
    <property type="protein sequence ID" value="MCD7462479.1"/>
    <property type="molecule type" value="Genomic_DNA"/>
</dbReference>
<name>A0ABS8STY9_DATST</name>
<keyword evidence="2" id="KW-1185">Reference proteome</keyword>
<reference evidence="1 2" key="1">
    <citation type="journal article" date="2021" name="BMC Genomics">
        <title>Datura genome reveals duplications of psychoactive alkaloid biosynthetic genes and high mutation rate following tissue culture.</title>
        <authorList>
            <person name="Rajewski A."/>
            <person name="Carter-House D."/>
            <person name="Stajich J."/>
            <person name="Litt A."/>
        </authorList>
    </citation>
    <scope>NUCLEOTIDE SEQUENCE [LARGE SCALE GENOMIC DNA]</scope>
    <source>
        <strain evidence="1">AR-01</strain>
    </source>
</reference>
<accession>A0ABS8STY9</accession>
<evidence type="ECO:0000313" key="2">
    <source>
        <dbReference type="Proteomes" id="UP000823775"/>
    </source>
</evidence>
<gene>
    <name evidence="1" type="ORF">HAX54_048634</name>
</gene>
<dbReference type="Proteomes" id="UP000823775">
    <property type="component" value="Unassembled WGS sequence"/>
</dbReference>
<protein>
    <submittedName>
        <fullName evidence="1">Uncharacterized protein</fullName>
    </submittedName>
</protein>
<evidence type="ECO:0000313" key="1">
    <source>
        <dbReference type="EMBL" id="MCD7462479.1"/>
    </source>
</evidence>